<dbReference type="EMBL" id="QGGT01000003">
    <property type="protein sequence ID" value="PWK33771.1"/>
    <property type="molecule type" value="Genomic_DNA"/>
</dbReference>
<reference evidence="2 3" key="1">
    <citation type="submission" date="2018-05" db="EMBL/GenBank/DDBJ databases">
        <title>Genomic Encyclopedia of Type Strains, Phase IV (KMG-V): Genome sequencing to study the core and pangenomes of soil and plant-associated prokaryotes.</title>
        <authorList>
            <person name="Whitman W."/>
        </authorList>
    </citation>
    <scope>NUCLEOTIDE SEQUENCE [LARGE SCALE GENOMIC DNA]</scope>
    <source>
        <strain evidence="2 3">SLV-132</strain>
    </source>
</reference>
<feature type="region of interest" description="Disordered" evidence="1">
    <location>
        <begin position="1"/>
        <end position="68"/>
    </location>
</feature>
<feature type="compositionally biased region" description="Low complexity" evidence="1">
    <location>
        <begin position="24"/>
        <end position="39"/>
    </location>
</feature>
<dbReference type="Proteomes" id="UP000245754">
    <property type="component" value="Unassembled WGS sequence"/>
</dbReference>
<evidence type="ECO:0000256" key="1">
    <source>
        <dbReference type="SAM" id="MobiDB-lite"/>
    </source>
</evidence>
<dbReference type="AlphaFoldDB" id="A0A316EMP0"/>
<gene>
    <name evidence="2" type="ORF">C7419_10390</name>
</gene>
<proteinExistence type="predicted"/>
<protein>
    <submittedName>
        <fullName evidence="2">Uncharacterized protein</fullName>
    </submittedName>
</protein>
<feature type="compositionally biased region" description="Polar residues" evidence="1">
    <location>
        <begin position="40"/>
        <end position="49"/>
    </location>
</feature>
<evidence type="ECO:0000313" key="2">
    <source>
        <dbReference type="EMBL" id="PWK33771.1"/>
    </source>
</evidence>
<keyword evidence="3" id="KW-1185">Reference proteome</keyword>
<feature type="compositionally biased region" description="Basic and acidic residues" evidence="1">
    <location>
        <begin position="50"/>
        <end position="68"/>
    </location>
</feature>
<dbReference type="GeneID" id="98343004"/>
<evidence type="ECO:0000313" key="3">
    <source>
        <dbReference type="Proteomes" id="UP000245754"/>
    </source>
</evidence>
<dbReference type="RefSeq" id="WP_146208453.1">
    <property type="nucleotide sequence ID" value="NZ_CAJPUX010000005.1"/>
</dbReference>
<accession>A0A316EMP0</accession>
<sequence length="68" mass="7262">MKHSESSIRHPAPKPTQSERGQNPAAEADADGAPGKGKPTSNEIMNEQSSPRDEQGNRDQSDKPHVSG</sequence>
<name>A0A316EMP0_9BURK</name>
<organism evidence="2 3">
    <name type="scientific">Cupriavidus plantarum</name>
    <dbReference type="NCBI Taxonomy" id="942865"/>
    <lineage>
        <taxon>Bacteria</taxon>
        <taxon>Pseudomonadati</taxon>
        <taxon>Pseudomonadota</taxon>
        <taxon>Betaproteobacteria</taxon>
        <taxon>Burkholderiales</taxon>
        <taxon>Burkholderiaceae</taxon>
        <taxon>Cupriavidus</taxon>
    </lineage>
</organism>
<comment type="caution">
    <text evidence="2">The sequence shown here is derived from an EMBL/GenBank/DDBJ whole genome shotgun (WGS) entry which is preliminary data.</text>
</comment>